<feature type="compositionally biased region" description="Pro residues" evidence="1">
    <location>
        <begin position="189"/>
        <end position="203"/>
    </location>
</feature>
<evidence type="ECO:0000256" key="1">
    <source>
        <dbReference type="SAM" id="MobiDB-lite"/>
    </source>
</evidence>
<feature type="compositionally biased region" description="Polar residues" evidence="1">
    <location>
        <begin position="131"/>
        <end position="165"/>
    </location>
</feature>
<reference evidence="2" key="1">
    <citation type="submission" date="2020-11" db="EMBL/GenBank/DDBJ databases">
        <authorList>
            <consortium name="DOE Joint Genome Institute"/>
            <person name="Ahrendt S."/>
            <person name="Riley R."/>
            <person name="Andreopoulos W."/>
            <person name="Labutti K."/>
            <person name="Pangilinan J."/>
            <person name="Ruiz-Duenas F.J."/>
            <person name="Barrasa J.M."/>
            <person name="Sanchez-Garcia M."/>
            <person name="Camarero S."/>
            <person name="Miyauchi S."/>
            <person name="Serrano A."/>
            <person name="Linde D."/>
            <person name="Babiker R."/>
            <person name="Drula E."/>
            <person name="Ayuso-Fernandez I."/>
            <person name="Pacheco R."/>
            <person name="Padilla G."/>
            <person name="Ferreira P."/>
            <person name="Barriuso J."/>
            <person name="Kellner H."/>
            <person name="Castanera R."/>
            <person name="Alfaro M."/>
            <person name="Ramirez L."/>
            <person name="Pisabarro A.G."/>
            <person name="Kuo A."/>
            <person name="Tritt A."/>
            <person name="Lipzen A."/>
            <person name="He G."/>
            <person name="Yan M."/>
            <person name="Ng V."/>
            <person name="Cullen D."/>
            <person name="Martin F."/>
            <person name="Rosso M.-N."/>
            <person name="Henrissat B."/>
            <person name="Hibbett D."/>
            <person name="Martinez A.T."/>
            <person name="Grigoriev I.V."/>
        </authorList>
    </citation>
    <scope>NUCLEOTIDE SEQUENCE</scope>
    <source>
        <strain evidence="2">AH 40177</strain>
    </source>
</reference>
<gene>
    <name evidence="2" type="ORF">BDP27DRAFT_1414760</name>
</gene>
<name>A0A9P5Q7S3_9AGAR</name>
<proteinExistence type="predicted"/>
<organism evidence="2 3">
    <name type="scientific">Rhodocollybia butyracea</name>
    <dbReference type="NCBI Taxonomy" id="206335"/>
    <lineage>
        <taxon>Eukaryota</taxon>
        <taxon>Fungi</taxon>
        <taxon>Dikarya</taxon>
        <taxon>Basidiomycota</taxon>
        <taxon>Agaricomycotina</taxon>
        <taxon>Agaricomycetes</taxon>
        <taxon>Agaricomycetidae</taxon>
        <taxon>Agaricales</taxon>
        <taxon>Marasmiineae</taxon>
        <taxon>Omphalotaceae</taxon>
        <taxon>Rhodocollybia</taxon>
    </lineage>
</organism>
<dbReference type="AlphaFoldDB" id="A0A9P5Q7S3"/>
<sequence>MLRHNRPNSSLEFLRPAPVRGQLEPQDPRTPKGWRSLQTTDTLDELKVLIPPQTASMYEQLLKLESLELAKKDLNWERLCEIRHLKDRMIRKCQKLSNSTKRTGHGEPFTFQTLVAPSDFRLKEMEKWFRQQQTRISSSGQRPSHAYTGNSQFRPHSTLSKTKGLTSKAGASKVPLASFTDEPESMMPSPAPSPPKALSPEPLPHLLRSSMAMALMNQNNTMETTTITTLQAEASMRPNGPVSVSKIETTTQKLRHQRSCIKRTNTGDSVKTVSWADDHDLMERVGKFTNATKEAQEIGKLFSYISFGK</sequence>
<accession>A0A9P5Q7S3</accession>
<keyword evidence="3" id="KW-1185">Reference proteome</keyword>
<evidence type="ECO:0000313" key="3">
    <source>
        <dbReference type="Proteomes" id="UP000772434"/>
    </source>
</evidence>
<dbReference type="Proteomes" id="UP000772434">
    <property type="component" value="Unassembled WGS sequence"/>
</dbReference>
<protein>
    <submittedName>
        <fullName evidence="2">Uncharacterized protein</fullName>
    </submittedName>
</protein>
<comment type="caution">
    <text evidence="2">The sequence shown here is derived from an EMBL/GenBank/DDBJ whole genome shotgun (WGS) entry which is preliminary data.</text>
</comment>
<evidence type="ECO:0000313" key="2">
    <source>
        <dbReference type="EMBL" id="KAF9076228.1"/>
    </source>
</evidence>
<feature type="region of interest" description="Disordered" evidence="1">
    <location>
        <begin position="131"/>
        <end position="203"/>
    </location>
</feature>
<dbReference type="EMBL" id="JADNRY010000007">
    <property type="protein sequence ID" value="KAF9076228.1"/>
    <property type="molecule type" value="Genomic_DNA"/>
</dbReference>
<dbReference type="OrthoDB" id="3258282at2759"/>